<proteinExistence type="predicted"/>
<dbReference type="Pfam" id="PF13380">
    <property type="entry name" value="CoA_binding_2"/>
    <property type="match status" value="1"/>
</dbReference>
<dbReference type="InterPro" id="IPR016181">
    <property type="entry name" value="Acyl_CoA_acyltransferase"/>
</dbReference>
<dbReference type="InterPro" id="IPR051538">
    <property type="entry name" value="Acyl-CoA_Synth/Transferase"/>
</dbReference>
<dbReference type="CDD" id="cd04301">
    <property type="entry name" value="NAT_SF"/>
    <property type="match status" value="1"/>
</dbReference>
<dbReference type="SUPFAM" id="SSF51735">
    <property type="entry name" value="NAD(P)-binding Rossmann-fold domains"/>
    <property type="match status" value="1"/>
</dbReference>
<dbReference type="GO" id="GO:0005524">
    <property type="term" value="F:ATP binding"/>
    <property type="evidence" value="ECO:0007669"/>
    <property type="project" value="UniProtKB-KW"/>
</dbReference>
<evidence type="ECO:0000259" key="5">
    <source>
        <dbReference type="PROSITE" id="PS51186"/>
    </source>
</evidence>
<dbReference type="Pfam" id="PF13549">
    <property type="entry name" value="ATP-grasp_5"/>
    <property type="match status" value="1"/>
</dbReference>
<keyword evidence="7" id="KW-1185">Reference proteome</keyword>
<dbReference type="GO" id="GO:0006099">
    <property type="term" value="P:tricarboxylic acid cycle"/>
    <property type="evidence" value="ECO:0007669"/>
    <property type="project" value="UniProtKB-KW"/>
</dbReference>
<dbReference type="AlphaFoldDB" id="A0A285N7G1"/>
<dbReference type="Gene3D" id="3.40.50.720">
    <property type="entry name" value="NAD(P)-binding Rossmann-like Domain"/>
    <property type="match status" value="1"/>
</dbReference>
<keyword evidence="3" id="KW-0547">Nucleotide-binding</keyword>
<dbReference type="InterPro" id="IPR032875">
    <property type="entry name" value="Succ_CoA_lig_flav_dom"/>
</dbReference>
<evidence type="ECO:0000313" key="7">
    <source>
        <dbReference type="Proteomes" id="UP000219439"/>
    </source>
</evidence>
<dbReference type="SUPFAM" id="SSF56059">
    <property type="entry name" value="Glutathione synthetase ATP-binding domain-like"/>
    <property type="match status" value="1"/>
</dbReference>
<evidence type="ECO:0000313" key="6">
    <source>
        <dbReference type="EMBL" id="SNZ05359.1"/>
    </source>
</evidence>
<evidence type="ECO:0000256" key="3">
    <source>
        <dbReference type="ARBA" id="ARBA00022741"/>
    </source>
</evidence>
<organism evidence="6 7">
    <name type="scientific">Cohaesibacter gelatinilyticus</name>
    <dbReference type="NCBI Taxonomy" id="372072"/>
    <lineage>
        <taxon>Bacteria</taxon>
        <taxon>Pseudomonadati</taxon>
        <taxon>Pseudomonadota</taxon>
        <taxon>Alphaproteobacteria</taxon>
        <taxon>Hyphomicrobiales</taxon>
        <taxon>Cohaesibacteraceae</taxon>
    </lineage>
</organism>
<sequence>MSSYNLDVFFAPKTVAIIGASAREGSVGNILVRNLLDGPYQDKLILINPKGGEAEGLPMHSSLADVETEVDLGVIAVAPQFVPATIEDLGKKGARGAVVITAGLGSGEGSLSQECLDIAARYGLRIVGPNCVGVLSPRAGLNASFCHLPGKPGDLALLSQSGAIVTSVVDWAEKHNIGFSGLVSMGDKADVDFGDLIDYFAMDPHTRAILLYIESIKDARKFMSSARAAARAKPVVLIKSGRHADGAKAAASHTGALAGEDNVYDAAFERAGLLRVFDLDEFFDAVETLTHVRKLKGPKLTILTNGGGAGVLAVDDLVDHNGQMATLSDETIEALNQVLPATWSGANPVDIIGDAGADRYKAALNLCMDDKNSDAVLAMACPTALASTEDAARAVVEVMEERKKQGKRRPPIFAAWLGGDDKISEIFESAGIPHYPTPADAIRGFMYVVKHMEAQKTLMRMPPALPEVKPDLETARKVIEKALAKGKKWLNAVEITKVLEAYDLPIAAARAASNPEEASELAKPLIEQFGAVVVKIDSPDIQHKSDVGGVVLDLNSSELVAKVTKEVMERAADAVPDADIRGVTVHPMIRKPHAIELIGGMTVDKLWGPVMVFGRGGTAVEVIRDKALALPPLDMLSARDMMEKTRVNRLLGGYRDRPASDREAIAKIMVKLSQITADFPEIQEVDFNPILADHAGSIITDARVRIASAEEGHPHKRFAIKPYPAEWEHEIELKDGRVVLVRPIRPEDEELYPPFFEQVTDEDLRLRFFSAARSMNHAFIAKLTQLDYARSMAFIAIEKDSGNMLGAVRLHGDPNHDDGEYAVMVRSDLKGQGLGWKLMKLILQFAEKDGFNTVTGEVLRGNRTMRSMCEALGFEAHSDPDDEDLVRMIFKVPNISQRICETQKAMEQ</sequence>
<dbReference type="InterPro" id="IPR000182">
    <property type="entry name" value="GNAT_dom"/>
</dbReference>
<evidence type="ECO:0000256" key="1">
    <source>
        <dbReference type="ARBA" id="ARBA00022532"/>
    </source>
</evidence>
<dbReference type="PANTHER" id="PTHR43334">
    <property type="entry name" value="ACETATE--COA LIGASE [ADP-FORMING]"/>
    <property type="match status" value="1"/>
</dbReference>
<keyword evidence="2" id="KW-0436">Ligase</keyword>
<dbReference type="PANTHER" id="PTHR43334:SF1">
    <property type="entry name" value="3-HYDROXYPROPIONATE--COA LIGASE [ADP-FORMING]"/>
    <property type="match status" value="1"/>
</dbReference>
<dbReference type="InterPro" id="IPR013815">
    <property type="entry name" value="ATP_grasp_subdomain_1"/>
</dbReference>
<dbReference type="SMART" id="SM00881">
    <property type="entry name" value="CoA_binding"/>
    <property type="match status" value="1"/>
</dbReference>
<dbReference type="EMBL" id="OBEL01000001">
    <property type="protein sequence ID" value="SNZ05359.1"/>
    <property type="molecule type" value="Genomic_DNA"/>
</dbReference>
<dbReference type="Proteomes" id="UP000219439">
    <property type="component" value="Unassembled WGS sequence"/>
</dbReference>
<dbReference type="SUPFAM" id="SSF52210">
    <property type="entry name" value="Succinyl-CoA synthetase domains"/>
    <property type="match status" value="2"/>
</dbReference>
<dbReference type="OrthoDB" id="9807426at2"/>
<keyword evidence="6" id="KW-0808">Transferase</keyword>
<dbReference type="InterPro" id="IPR036291">
    <property type="entry name" value="NAD(P)-bd_dom_sf"/>
</dbReference>
<dbReference type="Pfam" id="PF19045">
    <property type="entry name" value="Ligase_CoA_2"/>
    <property type="match status" value="1"/>
</dbReference>
<accession>A0A285N7G1</accession>
<protein>
    <submittedName>
        <fullName evidence="6">Acetyltransferase</fullName>
    </submittedName>
</protein>
<keyword evidence="4" id="KW-0067">ATP-binding</keyword>
<feature type="domain" description="N-acetyltransferase" evidence="5">
    <location>
        <begin position="739"/>
        <end position="893"/>
    </location>
</feature>
<dbReference type="Pfam" id="PF13302">
    <property type="entry name" value="Acetyltransf_3"/>
    <property type="match status" value="1"/>
</dbReference>
<dbReference type="RefSeq" id="WP_097153113.1">
    <property type="nucleotide sequence ID" value="NZ_OBEL01000001.1"/>
</dbReference>
<dbReference type="Gene3D" id="3.40.630.30">
    <property type="match status" value="1"/>
</dbReference>
<dbReference type="Gene3D" id="3.40.50.261">
    <property type="entry name" value="Succinyl-CoA synthetase domains"/>
    <property type="match status" value="2"/>
</dbReference>
<gene>
    <name evidence="6" type="ORF">SAMN06265368_0099</name>
</gene>
<dbReference type="SUPFAM" id="SSF55729">
    <property type="entry name" value="Acyl-CoA N-acyltransferases (Nat)"/>
    <property type="match status" value="1"/>
</dbReference>
<evidence type="ECO:0000256" key="2">
    <source>
        <dbReference type="ARBA" id="ARBA00022598"/>
    </source>
</evidence>
<reference evidence="6 7" key="1">
    <citation type="submission" date="2017-09" db="EMBL/GenBank/DDBJ databases">
        <authorList>
            <person name="Ehlers B."/>
            <person name="Leendertz F.H."/>
        </authorList>
    </citation>
    <scope>NUCLEOTIDE SEQUENCE [LARGE SCALE GENOMIC DNA]</scope>
    <source>
        <strain evidence="6 7">DSM 18289</strain>
    </source>
</reference>
<keyword evidence="1" id="KW-0816">Tricarboxylic acid cycle</keyword>
<evidence type="ECO:0000256" key="4">
    <source>
        <dbReference type="ARBA" id="ARBA00022840"/>
    </source>
</evidence>
<name>A0A285N7G1_9HYPH</name>
<dbReference type="InterPro" id="IPR003781">
    <property type="entry name" value="CoA-bd"/>
</dbReference>
<dbReference type="Gene3D" id="3.30.470.20">
    <property type="entry name" value="ATP-grasp fold, B domain"/>
    <property type="match status" value="1"/>
</dbReference>
<dbReference type="Gene3D" id="3.30.1490.20">
    <property type="entry name" value="ATP-grasp fold, A domain"/>
    <property type="match status" value="1"/>
</dbReference>
<dbReference type="Pfam" id="PF13607">
    <property type="entry name" value="Succ_CoA_lig"/>
    <property type="match status" value="1"/>
</dbReference>
<dbReference type="GO" id="GO:0016747">
    <property type="term" value="F:acyltransferase activity, transferring groups other than amino-acyl groups"/>
    <property type="evidence" value="ECO:0007669"/>
    <property type="project" value="InterPro"/>
</dbReference>
<dbReference type="PROSITE" id="PS51186">
    <property type="entry name" value="GNAT"/>
    <property type="match status" value="1"/>
</dbReference>
<dbReference type="InterPro" id="IPR016102">
    <property type="entry name" value="Succinyl-CoA_synth-like"/>
</dbReference>
<dbReference type="GO" id="GO:0043758">
    <property type="term" value="F:acetate-CoA ligase (ADP-forming) activity"/>
    <property type="evidence" value="ECO:0007669"/>
    <property type="project" value="InterPro"/>
</dbReference>
<dbReference type="InterPro" id="IPR043938">
    <property type="entry name" value="Ligase_CoA_dom"/>
</dbReference>